<comment type="caution">
    <text evidence="3">The sequence shown here is derived from an EMBL/GenBank/DDBJ whole genome shotgun (WGS) entry which is preliminary data.</text>
</comment>
<gene>
    <name evidence="3" type="ORF">GCM10009789_02900</name>
</gene>
<keyword evidence="1" id="KW-1133">Transmembrane helix</keyword>
<accession>A0ABN2C7M4</accession>
<evidence type="ECO:0000313" key="4">
    <source>
        <dbReference type="Proteomes" id="UP001500393"/>
    </source>
</evidence>
<keyword evidence="1" id="KW-0472">Membrane</keyword>
<proteinExistence type="predicted"/>
<name>A0ABN2C7M4_9ACTN</name>
<organism evidence="3 4">
    <name type="scientific">Kribbella sancticallisti</name>
    <dbReference type="NCBI Taxonomy" id="460087"/>
    <lineage>
        <taxon>Bacteria</taxon>
        <taxon>Bacillati</taxon>
        <taxon>Actinomycetota</taxon>
        <taxon>Actinomycetes</taxon>
        <taxon>Propionibacteriales</taxon>
        <taxon>Kribbellaceae</taxon>
        <taxon>Kribbella</taxon>
    </lineage>
</organism>
<feature type="signal peptide" evidence="2">
    <location>
        <begin position="1"/>
        <end position="21"/>
    </location>
</feature>
<reference evidence="3 4" key="1">
    <citation type="journal article" date="2019" name="Int. J. Syst. Evol. Microbiol.">
        <title>The Global Catalogue of Microorganisms (GCM) 10K type strain sequencing project: providing services to taxonomists for standard genome sequencing and annotation.</title>
        <authorList>
            <consortium name="The Broad Institute Genomics Platform"/>
            <consortium name="The Broad Institute Genome Sequencing Center for Infectious Disease"/>
            <person name="Wu L."/>
            <person name="Ma J."/>
        </authorList>
    </citation>
    <scope>NUCLEOTIDE SEQUENCE [LARGE SCALE GENOMIC DNA]</scope>
    <source>
        <strain evidence="3 4">JCM 14969</strain>
    </source>
</reference>
<evidence type="ECO:0000256" key="1">
    <source>
        <dbReference type="SAM" id="Phobius"/>
    </source>
</evidence>
<dbReference type="Proteomes" id="UP001500393">
    <property type="component" value="Unassembled WGS sequence"/>
</dbReference>
<feature type="transmembrane region" description="Helical" evidence="1">
    <location>
        <begin position="33"/>
        <end position="54"/>
    </location>
</feature>
<evidence type="ECO:0000313" key="3">
    <source>
        <dbReference type="EMBL" id="GAA1552745.1"/>
    </source>
</evidence>
<dbReference type="RefSeq" id="WP_344208868.1">
    <property type="nucleotide sequence ID" value="NZ_BAAAOS010000005.1"/>
</dbReference>
<dbReference type="EMBL" id="BAAAOS010000005">
    <property type="protein sequence ID" value="GAA1552745.1"/>
    <property type="molecule type" value="Genomic_DNA"/>
</dbReference>
<keyword evidence="4" id="KW-1185">Reference proteome</keyword>
<protein>
    <submittedName>
        <fullName evidence="3">Uncharacterized protein</fullName>
    </submittedName>
</protein>
<evidence type="ECO:0000256" key="2">
    <source>
        <dbReference type="SAM" id="SignalP"/>
    </source>
</evidence>
<keyword evidence="1" id="KW-0812">Transmembrane</keyword>
<feature type="chain" id="PRO_5047355351" evidence="2">
    <location>
        <begin position="22"/>
        <end position="62"/>
    </location>
</feature>
<sequence length="62" mass="6406">MRFFRWILALATAAGAFLPFAAGGTFGAKLTTALINVAVGVAIGTLLAGTARSATRVRRPSR</sequence>
<keyword evidence="2" id="KW-0732">Signal</keyword>